<evidence type="ECO:0000256" key="2">
    <source>
        <dbReference type="ARBA" id="ARBA00023125"/>
    </source>
</evidence>
<dbReference type="EMBL" id="CP009288">
    <property type="protein sequence ID" value="AIQ11675.1"/>
    <property type="molecule type" value="Genomic_DNA"/>
</dbReference>
<dbReference type="Gene3D" id="1.10.357.10">
    <property type="entry name" value="Tetracycline Repressor, domain 2"/>
    <property type="match status" value="1"/>
</dbReference>
<keyword evidence="3" id="KW-0804">Transcription</keyword>
<dbReference type="STRING" id="44251.PDUR_06750"/>
<evidence type="ECO:0000256" key="3">
    <source>
        <dbReference type="ARBA" id="ARBA00023163"/>
    </source>
</evidence>
<dbReference type="InterPro" id="IPR036271">
    <property type="entry name" value="Tet_transcr_reg_TetR-rel_C_sf"/>
</dbReference>
<dbReference type="KEGG" id="pdu:PDUR_06750"/>
<keyword evidence="2 4" id="KW-0238">DNA-binding</keyword>
<dbReference type="PRINTS" id="PR00455">
    <property type="entry name" value="HTHTETR"/>
</dbReference>
<organism evidence="6 7">
    <name type="scientific">Paenibacillus durus</name>
    <name type="common">Paenibacillus azotofixans</name>
    <dbReference type="NCBI Taxonomy" id="44251"/>
    <lineage>
        <taxon>Bacteria</taxon>
        <taxon>Bacillati</taxon>
        <taxon>Bacillota</taxon>
        <taxon>Bacilli</taxon>
        <taxon>Bacillales</taxon>
        <taxon>Paenibacillaceae</taxon>
        <taxon>Paenibacillus</taxon>
    </lineage>
</organism>
<dbReference type="RefSeq" id="WP_042205561.1">
    <property type="nucleotide sequence ID" value="NZ_CP009288.1"/>
</dbReference>
<dbReference type="InterPro" id="IPR050109">
    <property type="entry name" value="HTH-type_TetR-like_transc_reg"/>
</dbReference>
<dbReference type="SUPFAM" id="SSF46689">
    <property type="entry name" value="Homeodomain-like"/>
    <property type="match status" value="1"/>
</dbReference>
<protein>
    <recommendedName>
        <fullName evidence="5">HTH tetR-type domain-containing protein</fullName>
    </recommendedName>
</protein>
<gene>
    <name evidence="6" type="ORF">PDUR_06750</name>
</gene>
<dbReference type="GO" id="GO:0000976">
    <property type="term" value="F:transcription cis-regulatory region binding"/>
    <property type="evidence" value="ECO:0007669"/>
    <property type="project" value="TreeGrafter"/>
</dbReference>
<dbReference type="Pfam" id="PF00440">
    <property type="entry name" value="TetR_N"/>
    <property type="match status" value="1"/>
</dbReference>
<dbReference type="PROSITE" id="PS50977">
    <property type="entry name" value="HTH_TETR_2"/>
    <property type="match status" value="1"/>
</dbReference>
<accession>A0A089HLT2</accession>
<dbReference type="Proteomes" id="UP000029409">
    <property type="component" value="Chromosome"/>
</dbReference>
<dbReference type="FunFam" id="1.10.10.60:FF:000141">
    <property type="entry name" value="TetR family transcriptional regulator"/>
    <property type="match status" value="1"/>
</dbReference>
<dbReference type="InterPro" id="IPR001647">
    <property type="entry name" value="HTH_TetR"/>
</dbReference>
<evidence type="ECO:0000313" key="7">
    <source>
        <dbReference type="Proteomes" id="UP000029409"/>
    </source>
</evidence>
<evidence type="ECO:0000256" key="4">
    <source>
        <dbReference type="PROSITE-ProRule" id="PRU00335"/>
    </source>
</evidence>
<evidence type="ECO:0000259" key="5">
    <source>
        <dbReference type="PROSITE" id="PS50977"/>
    </source>
</evidence>
<proteinExistence type="predicted"/>
<keyword evidence="1" id="KW-0805">Transcription regulation</keyword>
<feature type="domain" description="HTH tetR-type" evidence="5">
    <location>
        <begin position="12"/>
        <end position="72"/>
    </location>
</feature>
<dbReference type="PANTHER" id="PTHR30055">
    <property type="entry name" value="HTH-TYPE TRANSCRIPTIONAL REGULATOR RUTR"/>
    <property type="match status" value="1"/>
</dbReference>
<dbReference type="eggNOG" id="COG1309">
    <property type="taxonomic scope" value="Bacteria"/>
</dbReference>
<evidence type="ECO:0000313" key="6">
    <source>
        <dbReference type="EMBL" id="AIQ11675.1"/>
    </source>
</evidence>
<keyword evidence="7" id="KW-1185">Reference proteome</keyword>
<dbReference type="GO" id="GO:0003700">
    <property type="term" value="F:DNA-binding transcription factor activity"/>
    <property type="evidence" value="ECO:0007669"/>
    <property type="project" value="TreeGrafter"/>
</dbReference>
<dbReference type="InterPro" id="IPR009057">
    <property type="entry name" value="Homeodomain-like_sf"/>
</dbReference>
<feature type="DNA-binding region" description="H-T-H motif" evidence="4">
    <location>
        <begin position="35"/>
        <end position="54"/>
    </location>
</feature>
<sequence>MDRTKRKEAIASLHQENILRAAEELFAEKGFAATTMDDIAKSAEYSKRTVYIQFPSKEEIHGRIVLKGFMQLKEHILHSLDGQGDFFSKYHALCDSLITFYESSPYLFAGIVDFQTQPMDSRDLPEVKRDIFNVGEEINAILEVIIRQGIAEGAVNPDSRIKETILIYWSSLSSLIMVAHRKSSYISETMGATTIGLLEYGCNLLLRMIAKEVQDADETAAGH</sequence>
<dbReference type="SUPFAM" id="SSF48498">
    <property type="entry name" value="Tetracyclin repressor-like, C-terminal domain"/>
    <property type="match status" value="1"/>
</dbReference>
<dbReference type="AlphaFoldDB" id="A0A089HLT2"/>
<name>A0A089HLT2_PAEDU</name>
<dbReference type="GO" id="GO:0045892">
    <property type="term" value="P:negative regulation of DNA-templated transcription"/>
    <property type="evidence" value="ECO:0007669"/>
    <property type="project" value="UniProtKB-ARBA"/>
</dbReference>
<reference evidence="6 7" key="1">
    <citation type="submission" date="2014-08" db="EMBL/GenBank/DDBJ databases">
        <title>Comparative genomics of the Paenibacillus odorifer group.</title>
        <authorList>
            <person name="den Bakker H.C."/>
            <person name="Tsai Y.-C."/>
            <person name="Martin N."/>
            <person name="Korlach J."/>
            <person name="Wiedmann M."/>
        </authorList>
    </citation>
    <scope>NUCLEOTIDE SEQUENCE [LARGE SCALE GENOMIC DNA]</scope>
    <source>
        <strain evidence="6 7">DSM 1735</strain>
    </source>
</reference>
<evidence type="ECO:0000256" key="1">
    <source>
        <dbReference type="ARBA" id="ARBA00023015"/>
    </source>
</evidence>
<dbReference type="PANTHER" id="PTHR30055:SF240">
    <property type="entry name" value="HTH-TYPE TRANSCRIPTIONAL REGULATOR ACRR"/>
    <property type="match status" value="1"/>
</dbReference>